<evidence type="ECO:0000313" key="1">
    <source>
        <dbReference type="EMBL" id="CAH1454055.1"/>
    </source>
</evidence>
<dbReference type="Proteomes" id="UP001157418">
    <property type="component" value="Unassembled WGS sequence"/>
</dbReference>
<gene>
    <name evidence="1" type="ORF">LVIROSA_LOCUS39255</name>
</gene>
<accession>A0AAU9PUL3</accession>
<protein>
    <submittedName>
        <fullName evidence="1">Uncharacterized protein</fullName>
    </submittedName>
</protein>
<evidence type="ECO:0000313" key="2">
    <source>
        <dbReference type="Proteomes" id="UP001157418"/>
    </source>
</evidence>
<sequence length="134" mass="15466">MDGTTKKHRFPSKTNELLIFWLSVNTPPASDLDRHRCLRFSENDLECFCRSGTSLPPFIFSDRHQICSRKRLAVLQWMNVLFKLRIQPPNSSCSTTGDLKTPNEKLVYEEVQIRQKTEIKGVVHLGIDDEDGFV</sequence>
<dbReference type="AlphaFoldDB" id="A0AAU9PUL3"/>
<name>A0AAU9PUL3_9ASTR</name>
<dbReference type="EMBL" id="CAKMRJ010005745">
    <property type="protein sequence ID" value="CAH1454055.1"/>
    <property type="molecule type" value="Genomic_DNA"/>
</dbReference>
<organism evidence="1 2">
    <name type="scientific">Lactuca virosa</name>
    <dbReference type="NCBI Taxonomy" id="75947"/>
    <lineage>
        <taxon>Eukaryota</taxon>
        <taxon>Viridiplantae</taxon>
        <taxon>Streptophyta</taxon>
        <taxon>Embryophyta</taxon>
        <taxon>Tracheophyta</taxon>
        <taxon>Spermatophyta</taxon>
        <taxon>Magnoliopsida</taxon>
        <taxon>eudicotyledons</taxon>
        <taxon>Gunneridae</taxon>
        <taxon>Pentapetalae</taxon>
        <taxon>asterids</taxon>
        <taxon>campanulids</taxon>
        <taxon>Asterales</taxon>
        <taxon>Asteraceae</taxon>
        <taxon>Cichorioideae</taxon>
        <taxon>Cichorieae</taxon>
        <taxon>Lactucinae</taxon>
        <taxon>Lactuca</taxon>
    </lineage>
</organism>
<comment type="caution">
    <text evidence="1">The sequence shown here is derived from an EMBL/GenBank/DDBJ whole genome shotgun (WGS) entry which is preliminary data.</text>
</comment>
<proteinExistence type="predicted"/>
<keyword evidence="2" id="KW-1185">Reference proteome</keyword>
<reference evidence="1 2" key="1">
    <citation type="submission" date="2022-01" db="EMBL/GenBank/DDBJ databases">
        <authorList>
            <person name="Xiong W."/>
            <person name="Schranz E."/>
        </authorList>
    </citation>
    <scope>NUCLEOTIDE SEQUENCE [LARGE SCALE GENOMIC DNA]</scope>
</reference>